<gene>
    <name evidence="1" type="ORF">GBZ86_15700</name>
</gene>
<accession>A0A6I1MSK5</accession>
<dbReference type="RefSeq" id="WP_152892223.1">
    <property type="nucleotide sequence ID" value="NZ_WHJC01000476.1"/>
</dbReference>
<evidence type="ECO:0008006" key="3">
    <source>
        <dbReference type="Google" id="ProtNLM"/>
    </source>
</evidence>
<evidence type="ECO:0000313" key="1">
    <source>
        <dbReference type="EMBL" id="MPQ45167.1"/>
    </source>
</evidence>
<keyword evidence="2" id="KW-1185">Reference proteome</keyword>
<dbReference type="OrthoDB" id="176752at2"/>
<proteinExistence type="predicted"/>
<evidence type="ECO:0000313" key="2">
    <source>
        <dbReference type="Proteomes" id="UP000430345"/>
    </source>
</evidence>
<dbReference type="AlphaFoldDB" id="A0A6I1MSK5"/>
<dbReference type="Pfam" id="PF13620">
    <property type="entry name" value="CarboxypepD_reg"/>
    <property type="match status" value="1"/>
</dbReference>
<comment type="caution">
    <text evidence="1">The sequence shown here is derived from an EMBL/GenBank/DDBJ whole genome shotgun (WGS) entry which is preliminary data.</text>
</comment>
<reference evidence="1 2" key="1">
    <citation type="submission" date="2019-10" db="EMBL/GenBank/DDBJ databases">
        <title>The Genome Sequence of Clostridium tarantellae Isolated from Fish Brain.</title>
        <authorList>
            <person name="Bano L."/>
            <person name="Kiel M."/>
            <person name="Sales G."/>
            <person name="Doxey A.C."/>
            <person name="Mansfield M.J."/>
            <person name="Schiavone M."/>
            <person name="Rossetto O."/>
            <person name="Pirazzini M."/>
            <person name="Dobrindt U."/>
            <person name="Montecucco C."/>
        </authorList>
    </citation>
    <scope>NUCLEOTIDE SEQUENCE [LARGE SCALE GENOMIC DNA]</scope>
    <source>
        <strain evidence="1 2">DSM 3997</strain>
    </source>
</reference>
<dbReference type="InterPro" id="IPR008969">
    <property type="entry name" value="CarboxyPept-like_regulatory"/>
</dbReference>
<dbReference type="EMBL" id="WHJC01000476">
    <property type="protein sequence ID" value="MPQ45167.1"/>
    <property type="molecule type" value="Genomic_DNA"/>
</dbReference>
<dbReference type="Proteomes" id="UP000430345">
    <property type="component" value="Unassembled WGS sequence"/>
</dbReference>
<dbReference type="Gene3D" id="2.60.40.1120">
    <property type="entry name" value="Carboxypeptidase-like, regulatory domain"/>
    <property type="match status" value="1"/>
</dbReference>
<dbReference type="SUPFAM" id="SSF49464">
    <property type="entry name" value="Carboxypeptidase regulatory domain-like"/>
    <property type="match status" value="1"/>
</dbReference>
<name>A0A6I1MSK5_9CLOT</name>
<protein>
    <recommendedName>
        <fullName evidence="3">Carboxypeptidase regulatory-like domain-containing protein</fullName>
    </recommendedName>
</protein>
<feature type="non-terminal residue" evidence="1">
    <location>
        <position position="159"/>
    </location>
</feature>
<sequence>MQIRRDKYNLTKSHTIEITEKDIDVKADINLYSNANEINIGASISGKIVDTLNMPIKNAIVKLIDSNLEPLTYVRTDTNGKYVINFIPPSNMYKILATATGKILNHSNSFSLQNGENKIINFTLSNDSNALFGAINGILTNNEYAIIKGAVIYLYRINN</sequence>
<organism evidence="1 2">
    <name type="scientific">Clostridium tarantellae</name>
    <dbReference type="NCBI Taxonomy" id="39493"/>
    <lineage>
        <taxon>Bacteria</taxon>
        <taxon>Bacillati</taxon>
        <taxon>Bacillota</taxon>
        <taxon>Clostridia</taxon>
        <taxon>Eubacteriales</taxon>
        <taxon>Clostridiaceae</taxon>
        <taxon>Clostridium</taxon>
    </lineage>
</organism>